<dbReference type="EMBL" id="ACPB03014694">
    <property type="status" value="NOT_ANNOTATED_CDS"/>
    <property type="molecule type" value="Genomic_DNA"/>
</dbReference>
<reference evidence="4" key="1">
    <citation type="submission" date="2015-05" db="UniProtKB">
        <authorList>
            <consortium name="EnsemblMetazoa"/>
        </authorList>
    </citation>
    <scope>IDENTIFICATION</scope>
</reference>
<dbReference type="STRING" id="13249.T1HG16"/>
<dbReference type="InterPro" id="IPR013083">
    <property type="entry name" value="Znf_RING/FYVE/PHD"/>
</dbReference>
<dbReference type="UniPathway" id="UPA00143"/>
<proteinExistence type="predicted"/>
<keyword evidence="1" id="KW-0863">Zinc-finger</keyword>
<evidence type="ECO:0000313" key="4">
    <source>
        <dbReference type="EnsemblMetazoa" id="RPRC002988-PA"/>
    </source>
</evidence>
<dbReference type="SUPFAM" id="SSF49599">
    <property type="entry name" value="TRAF domain-like"/>
    <property type="match status" value="1"/>
</dbReference>
<accession>T1HG16</accession>
<keyword evidence="5" id="KW-1185">Reference proteome</keyword>
<evidence type="ECO:0000256" key="2">
    <source>
        <dbReference type="ARBA" id="ARBA00022833"/>
    </source>
</evidence>
<dbReference type="PANTHER" id="PTHR45877:SF2">
    <property type="entry name" value="E3 UBIQUITIN-PROTEIN LIGASE SINA-RELATED"/>
    <property type="match status" value="1"/>
</dbReference>
<dbReference type="OMA" id="NGHATCK"/>
<sequence>MTKAVPEENLIDVFYPLAAKTHPLAHIALDSFKPVKKLSVCGNGHATCKLCSQKMISCARCAGLFVNSHHTLINSILEATRKQQNYLDKLMQALECPVCYNQMRQSEICGNGHGVCKSCATLTQHCPLCRAPYIYNYSSLINSLLLLLRKKIPCKYWPECKTYCFYIELKEHEAHCKITLFSCQVEHCDWKGLASNIVHHVNIHHREVVLPKDNSFSFCRILGPKTHMFTTKDKAYWLLYHNTTDGLKLGLQSHDIHCNDTAILTIITEQQEIKLTSNIFNLRENLQTSVSFGNCLHIPNEVAAKFHRGQHCACNIKILKQNSGQKSYVHHIMAMFFVLNVIIFCTRAAK</sequence>
<dbReference type="PROSITE" id="PS50089">
    <property type="entry name" value="ZF_RING_2"/>
    <property type="match status" value="1"/>
</dbReference>
<dbReference type="GO" id="GO:0008270">
    <property type="term" value="F:zinc ion binding"/>
    <property type="evidence" value="ECO:0007669"/>
    <property type="project" value="UniProtKB-KW"/>
</dbReference>
<dbReference type="GO" id="GO:0043161">
    <property type="term" value="P:proteasome-mediated ubiquitin-dependent protein catabolic process"/>
    <property type="evidence" value="ECO:0007669"/>
    <property type="project" value="TreeGrafter"/>
</dbReference>
<dbReference type="SUPFAM" id="SSF57850">
    <property type="entry name" value="RING/U-box"/>
    <property type="match status" value="1"/>
</dbReference>
<dbReference type="HOGENOM" id="CLU_793020_0_0_1"/>
<dbReference type="InterPro" id="IPR001841">
    <property type="entry name" value="Znf_RING"/>
</dbReference>
<dbReference type="GO" id="GO:0005737">
    <property type="term" value="C:cytoplasm"/>
    <property type="evidence" value="ECO:0007669"/>
    <property type="project" value="TreeGrafter"/>
</dbReference>
<dbReference type="AlphaFoldDB" id="T1HG16"/>
<dbReference type="EnsemblMetazoa" id="RPRC002988-RA">
    <property type="protein sequence ID" value="RPRC002988-PA"/>
    <property type="gene ID" value="RPRC002988"/>
</dbReference>
<dbReference type="InParanoid" id="T1HG16"/>
<keyword evidence="1" id="KW-0479">Metal-binding</keyword>
<dbReference type="GO" id="GO:0016567">
    <property type="term" value="P:protein ubiquitination"/>
    <property type="evidence" value="ECO:0007669"/>
    <property type="project" value="UniProtKB-UniPathway"/>
</dbReference>
<protein>
    <submittedName>
        <fullName evidence="4">E3 ubiquitin-protein ligase</fullName>
    </submittedName>
</protein>
<keyword evidence="2" id="KW-0862">Zinc</keyword>
<dbReference type="GO" id="GO:0061630">
    <property type="term" value="F:ubiquitin protein ligase activity"/>
    <property type="evidence" value="ECO:0007669"/>
    <property type="project" value="TreeGrafter"/>
</dbReference>
<evidence type="ECO:0000256" key="1">
    <source>
        <dbReference type="ARBA" id="ARBA00022771"/>
    </source>
</evidence>
<name>T1HG16_RHOPR</name>
<dbReference type="Gene3D" id="3.30.40.10">
    <property type="entry name" value="Zinc/RING finger domain, C3HC4 (zinc finger)"/>
    <property type="match status" value="2"/>
</dbReference>
<dbReference type="Proteomes" id="UP000015103">
    <property type="component" value="Unassembled WGS sequence"/>
</dbReference>
<organism evidence="4 5">
    <name type="scientific">Rhodnius prolixus</name>
    <name type="common">Triatomid bug</name>
    <dbReference type="NCBI Taxonomy" id="13249"/>
    <lineage>
        <taxon>Eukaryota</taxon>
        <taxon>Metazoa</taxon>
        <taxon>Ecdysozoa</taxon>
        <taxon>Arthropoda</taxon>
        <taxon>Hexapoda</taxon>
        <taxon>Insecta</taxon>
        <taxon>Pterygota</taxon>
        <taxon>Neoptera</taxon>
        <taxon>Paraneoptera</taxon>
        <taxon>Hemiptera</taxon>
        <taxon>Heteroptera</taxon>
        <taxon>Panheteroptera</taxon>
        <taxon>Cimicomorpha</taxon>
        <taxon>Reduviidae</taxon>
        <taxon>Triatominae</taxon>
        <taxon>Rhodnius</taxon>
    </lineage>
</organism>
<dbReference type="GO" id="GO:0031624">
    <property type="term" value="F:ubiquitin conjugating enzyme binding"/>
    <property type="evidence" value="ECO:0007669"/>
    <property type="project" value="TreeGrafter"/>
</dbReference>
<dbReference type="VEuPathDB" id="VectorBase:RPRC002988"/>
<evidence type="ECO:0000313" key="5">
    <source>
        <dbReference type="Proteomes" id="UP000015103"/>
    </source>
</evidence>
<dbReference type="PANTHER" id="PTHR45877">
    <property type="entry name" value="E3 UBIQUITIN-PROTEIN LIGASE SIAH2"/>
    <property type="match status" value="1"/>
</dbReference>
<dbReference type="Pfam" id="PF21361">
    <property type="entry name" value="Sina_ZnF"/>
    <property type="match status" value="1"/>
</dbReference>
<feature type="domain" description="RING-type" evidence="3">
    <location>
        <begin position="96"/>
        <end position="130"/>
    </location>
</feature>
<evidence type="ECO:0000259" key="3">
    <source>
        <dbReference type="PROSITE" id="PS50089"/>
    </source>
</evidence>
<dbReference type="InterPro" id="IPR004162">
    <property type="entry name" value="SINA-like_animal"/>
</dbReference>